<evidence type="ECO:0000313" key="1">
    <source>
        <dbReference type="EMBL" id="TKJ43435.1"/>
    </source>
</evidence>
<dbReference type="Gene3D" id="3.30.420.280">
    <property type="match status" value="1"/>
</dbReference>
<evidence type="ECO:0008006" key="3">
    <source>
        <dbReference type="Google" id="ProtNLM"/>
    </source>
</evidence>
<evidence type="ECO:0000313" key="2">
    <source>
        <dbReference type="Proteomes" id="UP000317778"/>
    </source>
</evidence>
<dbReference type="Proteomes" id="UP000317778">
    <property type="component" value="Unassembled WGS sequence"/>
</dbReference>
<dbReference type="EMBL" id="NJBO01000004">
    <property type="protein sequence ID" value="TKJ43435.1"/>
    <property type="molecule type" value="Genomic_DNA"/>
</dbReference>
<accession>A0A532V8C8</accession>
<sequence length="488" mass="55218">MVRDRTLLRDFLERLRASAPLLARYRTDPALFFTERGVRFFAEFKRLFDDLYSLKTRKAVVLAPRGGGKTFGAALLATAFFLFKDFDVGIIAGSETQALTLFSYIAEWLALPETEESIDRLRRSDLVGIDGNRIVAKTASARSIRGMHLGRGKRGALLIIDEEAEADEDVVRAARYTVRTADPALILRSSTYHRLVGSFARLVEDHKSQGYELYRWSSFDIAKPCPYDCKSCPVNEFRSRYCKGKAKESDGWIEADEIIGEWQDTNRETFEVEVMGMRPASAGCVIDPQAIDRAVIKEGEVRDDVCYGGCYGIDWGFAGMTAVVVLGIKGDAVHVLHTEAFHRHGIDTIVQRLKELRDRFGLREVYADSSHPFENLRLRDEGFAVWGPSSPSSETLGVPFVSFKEEGVAILSYLFEKGRIRIPERHTTLIRQLRTWRRDAQGHIIKKADHFPDALISAMMKLKLQGIGVSRRPRLHTTSRRRFSITQS</sequence>
<name>A0A532V8C8_UNCT6</name>
<dbReference type="AlphaFoldDB" id="A0A532V8C8"/>
<proteinExistence type="predicted"/>
<dbReference type="Gene3D" id="3.40.50.300">
    <property type="entry name" value="P-loop containing nucleotide triphosphate hydrolases"/>
    <property type="match status" value="1"/>
</dbReference>
<organism evidence="1 2">
    <name type="scientific">candidate division TA06 bacterium B3_TA06</name>
    <dbReference type="NCBI Taxonomy" id="2012487"/>
    <lineage>
        <taxon>Bacteria</taxon>
        <taxon>Bacteria division TA06</taxon>
    </lineage>
</organism>
<dbReference type="InterPro" id="IPR027417">
    <property type="entry name" value="P-loop_NTPase"/>
</dbReference>
<comment type="caution">
    <text evidence="1">The sequence shown here is derived from an EMBL/GenBank/DDBJ whole genome shotgun (WGS) entry which is preliminary data.</text>
</comment>
<gene>
    <name evidence="1" type="ORF">CEE36_03625</name>
</gene>
<protein>
    <recommendedName>
        <fullName evidence="3">Terminase large subunit gp17-like C-terminal domain-containing protein</fullName>
    </recommendedName>
</protein>
<reference evidence="1 2" key="1">
    <citation type="submission" date="2017-06" db="EMBL/GenBank/DDBJ databases">
        <title>Novel microbial phyla capable of carbon fixation and sulfur reduction in deep-sea sediments.</title>
        <authorList>
            <person name="Huang J."/>
            <person name="Baker B."/>
            <person name="Wang Y."/>
        </authorList>
    </citation>
    <scope>NUCLEOTIDE SEQUENCE [LARGE SCALE GENOMIC DNA]</scope>
    <source>
        <strain evidence="1">B3_TA06</strain>
    </source>
</reference>